<dbReference type="Proteomes" id="UP001596470">
    <property type="component" value="Unassembled WGS sequence"/>
</dbReference>
<proteinExistence type="predicted"/>
<comment type="caution">
    <text evidence="1">The sequence shown here is derived from an EMBL/GenBank/DDBJ whole genome shotgun (WGS) entry which is preliminary data.</text>
</comment>
<keyword evidence="2" id="KW-1185">Reference proteome</keyword>
<evidence type="ECO:0000313" key="1">
    <source>
        <dbReference type="EMBL" id="MFC6956040.1"/>
    </source>
</evidence>
<sequence length="60" mass="6897">MEDDDDAQLMTNMEFEALIAHELFSEYRKAGFTEKQALMLIGVLTALNQWLAEDEVSEDE</sequence>
<dbReference type="RefSeq" id="WP_382353318.1">
    <property type="nucleotide sequence ID" value="NZ_JBHMBP010000004.1"/>
</dbReference>
<dbReference type="EMBL" id="JBHSYS010000001">
    <property type="protein sequence ID" value="MFC6956040.1"/>
    <property type="molecule type" value="Genomic_DNA"/>
</dbReference>
<evidence type="ECO:0000313" key="2">
    <source>
        <dbReference type="Proteomes" id="UP001596470"/>
    </source>
</evidence>
<name>A0ABW2D198_9ACTN</name>
<gene>
    <name evidence="1" type="ORF">ACFQS3_02395</name>
</gene>
<protein>
    <submittedName>
        <fullName evidence="1">Uncharacterized protein</fullName>
    </submittedName>
</protein>
<accession>A0ABW2D198</accession>
<reference evidence="2" key="1">
    <citation type="journal article" date="2019" name="Int. J. Syst. Evol. Microbiol.">
        <title>The Global Catalogue of Microorganisms (GCM) 10K type strain sequencing project: providing services to taxonomists for standard genome sequencing and annotation.</title>
        <authorList>
            <consortium name="The Broad Institute Genomics Platform"/>
            <consortium name="The Broad Institute Genome Sequencing Center for Infectious Disease"/>
            <person name="Wu L."/>
            <person name="Ma J."/>
        </authorList>
    </citation>
    <scope>NUCLEOTIDE SEQUENCE [LARGE SCALE GENOMIC DNA]</scope>
    <source>
        <strain evidence="2">KACC 12634</strain>
    </source>
</reference>
<organism evidence="1 2">
    <name type="scientific">Glycomyces mayteni</name>
    <dbReference type="NCBI Taxonomy" id="543887"/>
    <lineage>
        <taxon>Bacteria</taxon>
        <taxon>Bacillati</taxon>
        <taxon>Actinomycetota</taxon>
        <taxon>Actinomycetes</taxon>
        <taxon>Glycomycetales</taxon>
        <taxon>Glycomycetaceae</taxon>
        <taxon>Glycomyces</taxon>
    </lineage>
</organism>